<comment type="caution">
    <text evidence="4">The sequence shown here is derived from an EMBL/GenBank/DDBJ whole genome shotgun (WGS) entry which is preliminary data.</text>
</comment>
<feature type="domain" description="Putative peptidyl-prolyl cis-trans isomerase" evidence="3">
    <location>
        <begin position="386"/>
        <end position="513"/>
    </location>
</feature>
<dbReference type="Proteomes" id="UP000294855">
    <property type="component" value="Unassembled WGS sequence"/>
</dbReference>
<sequence>MVASKINVTVNGTVHSFKEDITPAEVIEKTGVPYTEGASVCIVKKQKEEEKTQTKEYILQTNKGPLVIELKDPSSLSSQIWINSFEKLTPLPILMESSDAISFGPFETEYNFVRGSKRYRKYEIVFSAGGFDTSKTTLIISKKDHYAEYGVPEDGVFATLIAGRTNLDQIDKGDVIESITPYIEEKEAYGDGYCTTDLSVPLKDGDRLITAAEIEMSPHSPQGTETFFAIIKDGTYTVDATANAFRADETLKGEPCEYENFEPRKIGAVCLRTAGTGRGQAYISTANRASSLLHSVVGHVTSGMELAYFAKPGDKFTVETAPPRLLLLGHDIGDSRELLTALGIKMKVDGFGGDDNVIVAQSPATTIEILREGEVTVTTVPKSKLIEVEFYYDDAPKSVEFFRHSIDLKTQPVGSLPVSMVYDETFIFKAVKQAEKYKEIMPENVPKGSVKAHDIGITNQSAKRMGYIGVRLADETMFGPTGEKFEATNIIGRVLNPENLKNIEEGDVIYIQEINARKTEQPHESEDEMPEEAEE</sequence>
<dbReference type="HAMAP" id="MF_01089">
    <property type="entry name" value="UPF0288"/>
    <property type="match status" value="1"/>
</dbReference>
<keyword evidence="5" id="KW-1185">Reference proteome</keyword>
<evidence type="ECO:0000256" key="1">
    <source>
        <dbReference type="HAMAP-Rule" id="MF_01089"/>
    </source>
</evidence>
<dbReference type="AlphaFoldDB" id="A0A484F6I8"/>
<dbReference type="InterPro" id="IPR058492">
    <property type="entry name" value="DUF8179"/>
</dbReference>
<feature type="compositionally biased region" description="Acidic residues" evidence="2">
    <location>
        <begin position="525"/>
        <end position="535"/>
    </location>
</feature>
<dbReference type="InterPro" id="IPR016466">
    <property type="entry name" value="Methan_mark_3"/>
</dbReference>
<organism evidence="4 5">
    <name type="scientific">Methanimicrococcus blatticola</name>
    <dbReference type="NCBI Taxonomy" id="91560"/>
    <lineage>
        <taxon>Archaea</taxon>
        <taxon>Methanobacteriati</taxon>
        <taxon>Methanobacteriota</taxon>
        <taxon>Stenosarchaea group</taxon>
        <taxon>Methanomicrobia</taxon>
        <taxon>Methanosarcinales</taxon>
        <taxon>Methanosarcinaceae</taxon>
        <taxon>Methanimicrococcus</taxon>
    </lineage>
</organism>
<comment type="similarity">
    <text evidence="1">Belongs to the UPF0288 family.</text>
</comment>
<gene>
    <name evidence="4" type="ORF">C7391_0902</name>
</gene>
<dbReference type="Pfam" id="PF26548">
    <property type="entry name" value="DUF8179"/>
    <property type="match status" value="1"/>
</dbReference>
<accession>A0A484F6I8</accession>
<evidence type="ECO:0000313" key="5">
    <source>
        <dbReference type="Proteomes" id="UP000294855"/>
    </source>
</evidence>
<name>A0A484F6I8_9EURY</name>
<dbReference type="PIRSF" id="PIRSF005852">
    <property type="entry name" value="UCP005852"/>
    <property type="match status" value="1"/>
</dbReference>
<dbReference type="RefSeq" id="WP_133517366.1">
    <property type="nucleotide sequence ID" value="NZ_JAHDUW010000003.1"/>
</dbReference>
<protein>
    <recommendedName>
        <fullName evidence="1">UPF0288 protein C7391_0902</fullName>
    </recommendedName>
</protein>
<proteinExistence type="inferred from homology"/>
<evidence type="ECO:0000256" key="2">
    <source>
        <dbReference type="SAM" id="MobiDB-lite"/>
    </source>
</evidence>
<reference evidence="4 5" key="1">
    <citation type="submission" date="2019-03" db="EMBL/GenBank/DDBJ databases">
        <title>Genomic Encyclopedia of Type Strains, Phase IV (KMG-IV): sequencing the most valuable type-strain genomes for metagenomic binning, comparative biology and taxonomic classification.</title>
        <authorList>
            <person name="Goeker M."/>
        </authorList>
    </citation>
    <scope>NUCLEOTIDE SEQUENCE [LARGE SCALE GENOMIC DNA]</scope>
    <source>
        <strain evidence="4 5">DSM 13328</strain>
    </source>
</reference>
<feature type="region of interest" description="Disordered" evidence="2">
    <location>
        <begin position="515"/>
        <end position="535"/>
    </location>
</feature>
<feature type="compositionally biased region" description="Basic and acidic residues" evidence="2">
    <location>
        <begin position="515"/>
        <end position="524"/>
    </location>
</feature>
<dbReference type="EMBL" id="SNYS01000008">
    <property type="protein sequence ID" value="TDQ68711.1"/>
    <property type="molecule type" value="Genomic_DNA"/>
</dbReference>
<evidence type="ECO:0000259" key="3">
    <source>
        <dbReference type="Pfam" id="PF26548"/>
    </source>
</evidence>
<evidence type="ECO:0000313" key="4">
    <source>
        <dbReference type="EMBL" id="TDQ68711.1"/>
    </source>
</evidence>
<dbReference type="NCBIfam" id="TIGR03268">
    <property type="entry name" value="methan_mark_3"/>
    <property type="match status" value="1"/>
</dbReference>
<dbReference type="OrthoDB" id="140355at2157"/>